<reference evidence="3 4" key="1">
    <citation type="submission" date="2018-09" db="EMBL/GenBank/DDBJ databases">
        <title>Mesorhizobium carmichaelinearum sp. nov. isolated from Carmichaelinea spp. root nodules in New Zealand.</title>
        <authorList>
            <person name="De Meyer S.E."/>
        </authorList>
    </citation>
    <scope>NUCLEOTIDE SEQUENCE [LARGE SCALE GENOMIC DNA]</scope>
    <source>
        <strain evidence="3 4">ICMP19557</strain>
    </source>
</reference>
<dbReference type="GO" id="GO:0004177">
    <property type="term" value="F:aminopeptidase activity"/>
    <property type="evidence" value="ECO:0007669"/>
    <property type="project" value="UniProtKB-KW"/>
</dbReference>
<keyword evidence="4" id="KW-1185">Reference proteome</keyword>
<keyword evidence="3" id="KW-0645">Protease</keyword>
<dbReference type="InterPro" id="IPR029149">
    <property type="entry name" value="Creatin/AminoP/Spt16_N"/>
</dbReference>
<sequence length="377" mass="42376">METGILDEYELRLNKLRRLIEHKELDAALITSTDSIFYLTGFRYQPFERPFFLVVRPEGDLVFVTPRLEAENVATIPLQHRILEYTEYPAPEGETFLDALAQVIGEHDVIAVEPSMPAELMRALEHFFPMVEPLVERLRLVKSPYEISRIERAARFCDLGLRMVLDAARIGTSIQGGYDRIPELRNAIVEGEGKFDQHTSSIWLGVWAAPFSAQPHRFPEPTDIFGEGPNVGLSFLRVNGYSAETERTFFLHRTSGDQAAVFATMLAARNIAYDMLRPGVSAHEVDHKVMSFLRSEGFGGNLLHRTGHGIGMAGHEGPWLAEGSDDILQENMLISVEPGIYWHGQGGYRHSDTVLITADGYRKLTDFPSDLDSMTLV</sequence>
<dbReference type="SUPFAM" id="SSF53092">
    <property type="entry name" value="Creatinase/prolidase N-terminal domain"/>
    <property type="match status" value="1"/>
</dbReference>
<dbReference type="InterPro" id="IPR000994">
    <property type="entry name" value="Pept_M24"/>
</dbReference>
<keyword evidence="3" id="KW-0378">Hydrolase</keyword>
<feature type="domain" description="Creatinase N-terminal" evidence="2">
    <location>
        <begin position="12"/>
        <end position="141"/>
    </location>
</feature>
<dbReference type="InterPro" id="IPR000587">
    <property type="entry name" value="Creatinase_N"/>
</dbReference>
<proteinExistence type="predicted"/>
<name>A0A3A5K8P1_9HYPH</name>
<dbReference type="Pfam" id="PF01321">
    <property type="entry name" value="Creatinase_N"/>
    <property type="match status" value="1"/>
</dbReference>
<evidence type="ECO:0000259" key="2">
    <source>
        <dbReference type="Pfam" id="PF01321"/>
    </source>
</evidence>
<dbReference type="SUPFAM" id="SSF55920">
    <property type="entry name" value="Creatinase/aminopeptidase"/>
    <property type="match status" value="1"/>
</dbReference>
<dbReference type="AlphaFoldDB" id="A0A3A5K8P1"/>
<comment type="caution">
    <text evidence="3">The sequence shown here is derived from an EMBL/GenBank/DDBJ whole genome shotgun (WGS) entry which is preliminary data.</text>
</comment>
<keyword evidence="3" id="KW-0031">Aminopeptidase</keyword>
<dbReference type="PANTHER" id="PTHR46112">
    <property type="entry name" value="AMINOPEPTIDASE"/>
    <property type="match status" value="1"/>
</dbReference>
<dbReference type="Pfam" id="PF00557">
    <property type="entry name" value="Peptidase_M24"/>
    <property type="match status" value="1"/>
</dbReference>
<evidence type="ECO:0000313" key="4">
    <source>
        <dbReference type="Proteomes" id="UP000272706"/>
    </source>
</evidence>
<gene>
    <name evidence="3" type="ORF">D3227_33130</name>
</gene>
<accession>A0A3A5K8P1</accession>
<dbReference type="Gene3D" id="3.40.350.10">
    <property type="entry name" value="Creatinase/prolidase N-terminal domain"/>
    <property type="match status" value="1"/>
</dbReference>
<dbReference type="RefSeq" id="WP_120018375.1">
    <property type="nucleotide sequence ID" value="NZ_QZWZ01000047.1"/>
</dbReference>
<organism evidence="3 4">
    <name type="scientific">Mesorhizobium waimense</name>
    <dbReference type="NCBI Taxonomy" id="1300307"/>
    <lineage>
        <taxon>Bacteria</taxon>
        <taxon>Pseudomonadati</taxon>
        <taxon>Pseudomonadota</taxon>
        <taxon>Alphaproteobacteria</taxon>
        <taxon>Hyphomicrobiales</taxon>
        <taxon>Phyllobacteriaceae</taxon>
        <taxon>Mesorhizobium</taxon>
    </lineage>
</organism>
<evidence type="ECO:0000259" key="1">
    <source>
        <dbReference type="Pfam" id="PF00557"/>
    </source>
</evidence>
<protein>
    <submittedName>
        <fullName evidence="3">Aminopeptidase P family protein</fullName>
    </submittedName>
</protein>
<dbReference type="PANTHER" id="PTHR46112:SF2">
    <property type="entry name" value="XAA-PRO AMINOPEPTIDASE P-RELATED"/>
    <property type="match status" value="1"/>
</dbReference>
<dbReference type="EMBL" id="QZWZ01000047">
    <property type="protein sequence ID" value="RJT28930.1"/>
    <property type="molecule type" value="Genomic_DNA"/>
</dbReference>
<dbReference type="Proteomes" id="UP000272706">
    <property type="component" value="Unassembled WGS sequence"/>
</dbReference>
<dbReference type="CDD" id="cd01066">
    <property type="entry name" value="APP_MetAP"/>
    <property type="match status" value="1"/>
</dbReference>
<dbReference type="OrthoDB" id="9803194at2"/>
<evidence type="ECO:0000313" key="3">
    <source>
        <dbReference type="EMBL" id="RJT28930.1"/>
    </source>
</evidence>
<feature type="domain" description="Peptidase M24" evidence="1">
    <location>
        <begin position="149"/>
        <end position="358"/>
    </location>
</feature>
<dbReference type="InterPro" id="IPR036005">
    <property type="entry name" value="Creatinase/aminopeptidase-like"/>
</dbReference>
<dbReference type="Gene3D" id="3.90.230.10">
    <property type="entry name" value="Creatinase/methionine aminopeptidase superfamily"/>
    <property type="match status" value="1"/>
</dbReference>
<dbReference type="InterPro" id="IPR050659">
    <property type="entry name" value="Peptidase_M24B"/>
</dbReference>